<comment type="caution">
    <text evidence="1">Lacks conserved residue(s) required for the propagation of feature annotation.</text>
</comment>
<feature type="compositionally biased region" description="Basic residues" evidence="2">
    <location>
        <begin position="141"/>
        <end position="150"/>
    </location>
</feature>
<comment type="caution">
    <text evidence="5">The sequence shown here is derived from an EMBL/GenBank/DDBJ whole genome shotgun (WGS) entry which is preliminary data.</text>
</comment>
<dbReference type="Proteomes" id="UP000762676">
    <property type="component" value="Unassembled WGS sequence"/>
</dbReference>
<dbReference type="AlphaFoldDB" id="A0AAV4ESQ6"/>
<evidence type="ECO:0000256" key="1">
    <source>
        <dbReference type="PROSITE-ProRule" id="PRU00276"/>
    </source>
</evidence>
<keyword evidence="1" id="KW-0479">Metal-binding</keyword>
<keyword evidence="5" id="KW-0482">Metalloprotease</keyword>
<dbReference type="GO" id="GO:0004222">
    <property type="term" value="F:metalloendopeptidase activity"/>
    <property type="evidence" value="ECO:0007669"/>
    <property type="project" value="InterPro"/>
</dbReference>
<dbReference type="PANTHER" id="PTHR11905:SF159">
    <property type="entry name" value="ADAM METALLOPROTEASE"/>
    <property type="match status" value="1"/>
</dbReference>
<dbReference type="EMBL" id="BMAT01007416">
    <property type="protein sequence ID" value="GFR63781.1"/>
    <property type="molecule type" value="Genomic_DNA"/>
</dbReference>
<organism evidence="5 6">
    <name type="scientific">Elysia marginata</name>
    <dbReference type="NCBI Taxonomy" id="1093978"/>
    <lineage>
        <taxon>Eukaryota</taxon>
        <taxon>Metazoa</taxon>
        <taxon>Spiralia</taxon>
        <taxon>Lophotrochozoa</taxon>
        <taxon>Mollusca</taxon>
        <taxon>Gastropoda</taxon>
        <taxon>Heterobranchia</taxon>
        <taxon>Euthyneura</taxon>
        <taxon>Panpulmonata</taxon>
        <taxon>Sacoglossa</taxon>
        <taxon>Placobranchoidea</taxon>
        <taxon>Plakobranchidae</taxon>
        <taxon>Elysia</taxon>
    </lineage>
</organism>
<keyword evidence="3" id="KW-0472">Membrane</keyword>
<feature type="binding site" evidence="1">
    <location>
        <position position="259"/>
    </location>
    <ligand>
        <name>Zn(2+)</name>
        <dbReference type="ChEBI" id="CHEBI:29105"/>
        <note>catalytic</note>
    </ligand>
</feature>
<sequence>MWSICTVSHVVCLYCATCRLSALCLMCGLPAVCHMWYLCTVPIVVYLHCATCGLFALCHIWSICTVPHVEGIFYEGLDQLHLTRDAQGGLHRIHKQPRVVDFRDDYVNIFTNELDNGKFDLSSRDPHDLSSPGKVHLVHEQRRKRKKRRIAPSGGGGGESREHEIQLFMVADNRDYQTLERSVTGRKTTHSGQARITWTPAVLWSRSDTGSRLQGLIFHLATTGCCLLGLAKLGGMCSLSSVSIIEQDNTGSVGATAAHELGHSLSALHDGEEKDCYDEDNYIMSRKLKTPDDELLASRPWQFSPCSVRAFKRFTSE</sequence>
<evidence type="ECO:0000256" key="2">
    <source>
        <dbReference type="SAM" id="MobiDB-lite"/>
    </source>
</evidence>
<keyword evidence="3" id="KW-0812">Transmembrane</keyword>
<keyword evidence="3" id="KW-1133">Transmembrane helix</keyword>
<feature type="active site" evidence="1">
    <location>
        <position position="260"/>
    </location>
</feature>
<gene>
    <name evidence="5" type="ORF">ElyMa_003614400</name>
</gene>
<feature type="region of interest" description="Disordered" evidence="2">
    <location>
        <begin position="121"/>
        <end position="163"/>
    </location>
</feature>
<dbReference type="SUPFAM" id="SSF55486">
    <property type="entry name" value="Metalloproteases ('zincins'), catalytic domain"/>
    <property type="match status" value="1"/>
</dbReference>
<dbReference type="InterPro" id="IPR024079">
    <property type="entry name" value="MetalloPept_cat_dom_sf"/>
</dbReference>
<feature type="transmembrane region" description="Helical" evidence="3">
    <location>
        <begin position="12"/>
        <end position="37"/>
    </location>
</feature>
<dbReference type="PROSITE" id="PS50215">
    <property type="entry name" value="ADAM_MEPRO"/>
    <property type="match status" value="1"/>
</dbReference>
<feature type="domain" description="Peptidase M12B" evidence="4">
    <location>
        <begin position="228"/>
        <end position="317"/>
    </location>
</feature>
<evidence type="ECO:0000313" key="5">
    <source>
        <dbReference type="EMBL" id="GFR63781.1"/>
    </source>
</evidence>
<name>A0AAV4ESQ6_9GAST</name>
<accession>A0AAV4ESQ6</accession>
<keyword evidence="5" id="KW-0645">Protease</keyword>
<keyword evidence="6" id="KW-1185">Reference proteome</keyword>
<evidence type="ECO:0000313" key="6">
    <source>
        <dbReference type="Proteomes" id="UP000762676"/>
    </source>
</evidence>
<dbReference type="GO" id="GO:0046872">
    <property type="term" value="F:metal ion binding"/>
    <property type="evidence" value="ECO:0007669"/>
    <property type="project" value="UniProtKB-KW"/>
</dbReference>
<dbReference type="PANTHER" id="PTHR11905">
    <property type="entry name" value="ADAM A DISINTEGRIN AND METALLOPROTEASE DOMAIN"/>
    <property type="match status" value="1"/>
</dbReference>
<evidence type="ECO:0000259" key="4">
    <source>
        <dbReference type="PROSITE" id="PS50215"/>
    </source>
</evidence>
<dbReference type="Gene3D" id="3.40.390.10">
    <property type="entry name" value="Collagenase (Catalytic Domain)"/>
    <property type="match status" value="1"/>
</dbReference>
<feature type="binding site" evidence="1">
    <location>
        <position position="263"/>
    </location>
    <ligand>
        <name>Zn(2+)</name>
        <dbReference type="ChEBI" id="CHEBI:29105"/>
        <note>catalytic</note>
    </ligand>
</feature>
<keyword evidence="1" id="KW-0862">Zinc</keyword>
<feature type="transmembrane region" description="Helical" evidence="3">
    <location>
        <begin position="43"/>
        <end position="64"/>
    </location>
</feature>
<dbReference type="InterPro" id="IPR001590">
    <property type="entry name" value="Peptidase_M12B"/>
</dbReference>
<proteinExistence type="predicted"/>
<protein>
    <submittedName>
        <fullName evidence="5">Zinc metalloproteinase/disintegrin</fullName>
    </submittedName>
</protein>
<evidence type="ECO:0000256" key="3">
    <source>
        <dbReference type="SAM" id="Phobius"/>
    </source>
</evidence>
<dbReference type="GO" id="GO:0006509">
    <property type="term" value="P:membrane protein ectodomain proteolysis"/>
    <property type="evidence" value="ECO:0007669"/>
    <property type="project" value="TreeGrafter"/>
</dbReference>
<reference evidence="5 6" key="1">
    <citation type="journal article" date="2021" name="Elife">
        <title>Chloroplast acquisition without the gene transfer in kleptoplastic sea slugs, Plakobranchus ocellatus.</title>
        <authorList>
            <person name="Maeda T."/>
            <person name="Takahashi S."/>
            <person name="Yoshida T."/>
            <person name="Shimamura S."/>
            <person name="Takaki Y."/>
            <person name="Nagai Y."/>
            <person name="Toyoda A."/>
            <person name="Suzuki Y."/>
            <person name="Arimoto A."/>
            <person name="Ishii H."/>
            <person name="Satoh N."/>
            <person name="Nishiyama T."/>
            <person name="Hasebe M."/>
            <person name="Maruyama T."/>
            <person name="Minagawa J."/>
            <person name="Obokata J."/>
            <person name="Shigenobu S."/>
        </authorList>
    </citation>
    <scope>NUCLEOTIDE SEQUENCE [LARGE SCALE GENOMIC DNA]</scope>
</reference>
<dbReference type="Pfam" id="PF01421">
    <property type="entry name" value="Reprolysin"/>
    <property type="match status" value="1"/>
</dbReference>
<keyword evidence="5" id="KW-0378">Hydrolase</keyword>
<feature type="binding site" evidence="1">
    <location>
        <position position="269"/>
    </location>
    <ligand>
        <name>Zn(2+)</name>
        <dbReference type="ChEBI" id="CHEBI:29105"/>
        <note>catalytic</note>
    </ligand>
</feature>